<feature type="domain" description="SGNH hydrolase-type esterase" evidence="1">
    <location>
        <begin position="10"/>
        <end position="68"/>
    </location>
</feature>
<comment type="caution">
    <text evidence="2">The sequence shown here is derived from an EMBL/GenBank/DDBJ whole genome shotgun (WGS) entry which is preliminary data.</text>
</comment>
<organism evidence="2 3">
    <name type="scientific">Candidatus Uhrbacteria bacterium CG10_big_fil_rev_8_21_14_0_10_48_11</name>
    <dbReference type="NCBI Taxonomy" id="1975037"/>
    <lineage>
        <taxon>Bacteria</taxon>
        <taxon>Candidatus Uhriibacteriota</taxon>
    </lineage>
</organism>
<proteinExistence type="predicted"/>
<dbReference type="Gene3D" id="3.40.50.1110">
    <property type="entry name" value="SGNH hydrolase"/>
    <property type="match status" value="1"/>
</dbReference>
<evidence type="ECO:0000259" key="1">
    <source>
        <dbReference type="Pfam" id="PF13472"/>
    </source>
</evidence>
<reference evidence="2 3" key="1">
    <citation type="submission" date="2017-09" db="EMBL/GenBank/DDBJ databases">
        <title>Depth-based differentiation of microbial function through sediment-hosted aquifers and enrichment of novel symbionts in the deep terrestrial subsurface.</title>
        <authorList>
            <person name="Probst A.J."/>
            <person name="Ladd B."/>
            <person name="Jarett J.K."/>
            <person name="Geller-Mcgrath D.E."/>
            <person name="Sieber C.M."/>
            <person name="Emerson J.B."/>
            <person name="Anantharaman K."/>
            <person name="Thomas B.C."/>
            <person name="Malmstrom R."/>
            <person name="Stieglmeier M."/>
            <person name="Klingl A."/>
            <person name="Woyke T."/>
            <person name="Ryan C.M."/>
            <person name="Banfield J.F."/>
        </authorList>
    </citation>
    <scope>NUCLEOTIDE SEQUENCE [LARGE SCALE GENOMIC DNA]</scope>
    <source>
        <strain evidence="2">CG10_big_fil_rev_8_21_14_0_10_48_11</strain>
    </source>
</reference>
<dbReference type="EMBL" id="PFET01000009">
    <property type="protein sequence ID" value="PJE75906.1"/>
    <property type="molecule type" value="Genomic_DNA"/>
</dbReference>
<protein>
    <recommendedName>
        <fullName evidence="1">SGNH hydrolase-type esterase domain-containing protein</fullName>
    </recommendedName>
</protein>
<accession>A0A2M8LEU7</accession>
<sequence length="77" mass="9255">MEERCNPWRNKDVYFYNERPKNYSAIFHEVAKEAEAEFIDTYATVEKVKDWNVYTDDGLHPNSEGHKLIFEALKEHF</sequence>
<dbReference type="AlphaFoldDB" id="A0A2M8LEU7"/>
<dbReference type="CDD" id="cd00229">
    <property type="entry name" value="SGNH_hydrolase"/>
    <property type="match status" value="1"/>
</dbReference>
<dbReference type="SUPFAM" id="SSF52266">
    <property type="entry name" value="SGNH hydrolase"/>
    <property type="match status" value="1"/>
</dbReference>
<gene>
    <name evidence="2" type="ORF">COV04_03045</name>
</gene>
<name>A0A2M8LEU7_9BACT</name>
<evidence type="ECO:0000313" key="2">
    <source>
        <dbReference type="EMBL" id="PJE75906.1"/>
    </source>
</evidence>
<dbReference type="InterPro" id="IPR036514">
    <property type="entry name" value="SGNH_hydro_sf"/>
</dbReference>
<dbReference type="Proteomes" id="UP000231152">
    <property type="component" value="Unassembled WGS sequence"/>
</dbReference>
<dbReference type="Pfam" id="PF13472">
    <property type="entry name" value="Lipase_GDSL_2"/>
    <property type="match status" value="1"/>
</dbReference>
<evidence type="ECO:0000313" key="3">
    <source>
        <dbReference type="Proteomes" id="UP000231152"/>
    </source>
</evidence>
<dbReference type="InterPro" id="IPR013830">
    <property type="entry name" value="SGNH_hydro"/>
</dbReference>